<proteinExistence type="predicted"/>
<gene>
    <name evidence="3" type="ORF">PYV00_03905</name>
</gene>
<feature type="region of interest" description="Disordered" evidence="1">
    <location>
        <begin position="44"/>
        <end position="68"/>
    </location>
</feature>
<evidence type="ECO:0000256" key="2">
    <source>
        <dbReference type="SAM" id="SignalP"/>
    </source>
</evidence>
<dbReference type="EMBL" id="JARESE010000010">
    <property type="protein sequence ID" value="MDE8650864.1"/>
    <property type="molecule type" value="Genomic_DNA"/>
</dbReference>
<dbReference type="Proteomes" id="UP001216253">
    <property type="component" value="Unassembled WGS sequence"/>
</dbReference>
<reference evidence="3 4" key="1">
    <citation type="submission" date="2023-03" db="EMBL/GenBank/DDBJ databases">
        <title>NovoSphingobium album sp. nov. isolated from polycyclic aromatic hydrocarbons- and heavy-metal polluted soil.</title>
        <authorList>
            <person name="Liu Z."/>
            <person name="Wang K."/>
        </authorList>
    </citation>
    <scope>NUCLEOTIDE SEQUENCE [LARGE SCALE GENOMIC DNA]</scope>
    <source>
        <strain evidence="3 4">H3SJ31-1</strain>
    </source>
</reference>
<feature type="signal peptide" evidence="2">
    <location>
        <begin position="1"/>
        <end position="41"/>
    </location>
</feature>
<keyword evidence="4" id="KW-1185">Reference proteome</keyword>
<evidence type="ECO:0000313" key="4">
    <source>
        <dbReference type="Proteomes" id="UP001216253"/>
    </source>
</evidence>
<protein>
    <submittedName>
        <fullName evidence="3">Uncharacterized protein</fullName>
    </submittedName>
</protein>
<evidence type="ECO:0000313" key="3">
    <source>
        <dbReference type="EMBL" id="MDE8650864.1"/>
    </source>
</evidence>
<dbReference type="RefSeq" id="WP_275226943.1">
    <property type="nucleotide sequence ID" value="NZ_JARESE010000010.1"/>
</dbReference>
<comment type="caution">
    <text evidence="3">The sequence shown here is derived from an EMBL/GenBank/DDBJ whole genome shotgun (WGS) entry which is preliminary data.</text>
</comment>
<evidence type="ECO:0000256" key="1">
    <source>
        <dbReference type="SAM" id="MobiDB-lite"/>
    </source>
</evidence>
<sequence>MGQGQQDAAQSLWRPALIRPLTWSFLALLAASLAVSGAARAAPPRGGPDLAACPATPKGPEEGIARTRPLPVPAAMRNIVRASRDWFAVLTLTGATTCVTTRAKSSAEKLRLDRQARFFSFTWYGYEEDGHIVVDRAGKGTTIETGAPPVFSPSGKLLAAVQQSGAGWGGLEGMAIWRVLPDRTEQVTLFSDIPEMADWRIDGWSGETCIDLSAVPNERMPESGTDLTGVPRDRYVAVWARSHWQFTRHDKGCATR</sequence>
<name>A0ABT5WLW3_9SPHN</name>
<keyword evidence="2" id="KW-0732">Signal</keyword>
<organism evidence="3 4">
    <name type="scientific">Novosphingobium album</name>
    <name type="common">ex Liu et al. 2023</name>
    <dbReference type="NCBI Taxonomy" id="3031130"/>
    <lineage>
        <taxon>Bacteria</taxon>
        <taxon>Pseudomonadati</taxon>
        <taxon>Pseudomonadota</taxon>
        <taxon>Alphaproteobacteria</taxon>
        <taxon>Sphingomonadales</taxon>
        <taxon>Sphingomonadaceae</taxon>
        <taxon>Novosphingobium</taxon>
    </lineage>
</organism>
<accession>A0ABT5WLW3</accession>
<feature type="chain" id="PRO_5045918087" evidence="2">
    <location>
        <begin position="42"/>
        <end position="256"/>
    </location>
</feature>